<keyword evidence="2" id="KW-1133">Transmembrane helix</keyword>
<dbReference type="EMBL" id="JBFAIH010000004">
    <property type="protein sequence ID" value="MEV0362982.1"/>
    <property type="molecule type" value="Genomic_DNA"/>
</dbReference>
<proteinExistence type="predicted"/>
<feature type="region of interest" description="Disordered" evidence="1">
    <location>
        <begin position="1"/>
        <end position="36"/>
    </location>
</feature>
<evidence type="ECO:0000313" key="3">
    <source>
        <dbReference type="EMBL" id="MEV0362982.1"/>
    </source>
</evidence>
<accession>A0ABV3F5K3</accession>
<dbReference type="RefSeq" id="WP_357976384.1">
    <property type="nucleotide sequence ID" value="NZ_JBFAIH010000004.1"/>
</dbReference>
<gene>
    <name evidence="3" type="ORF">AB0H72_09795</name>
</gene>
<reference evidence="3 4" key="1">
    <citation type="submission" date="2024-06" db="EMBL/GenBank/DDBJ databases">
        <title>The Natural Products Discovery Center: Release of the First 8490 Sequenced Strains for Exploring Actinobacteria Biosynthetic Diversity.</title>
        <authorList>
            <person name="Kalkreuter E."/>
            <person name="Kautsar S.A."/>
            <person name="Yang D."/>
            <person name="Bader C.D."/>
            <person name="Teijaro C.N."/>
            <person name="Fluegel L."/>
            <person name="Davis C.M."/>
            <person name="Simpson J.R."/>
            <person name="Lauterbach L."/>
            <person name="Steele A.D."/>
            <person name="Gui C."/>
            <person name="Meng S."/>
            <person name="Li G."/>
            <person name="Viehrig K."/>
            <person name="Ye F."/>
            <person name="Su P."/>
            <person name="Kiefer A.F."/>
            <person name="Nichols A."/>
            <person name="Cepeda A.J."/>
            <person name="Yan W."/>
            <person name="Fan B."/>
            <person name="Jiang Y."/>
            <person name="Adhikari A."/>
            <person name="Zheng C.-J."/>
            <person name="Schuster L."/>
            <person name="Cowan T.M."/>
            <person name="Smanski M.J."/>
            <person name="Chevrette M.G."/>
            <person name="De Carvalho L.P.S."/>
            <person name="Shen B."/>
        </authorList>
    </citation>
    <scope>NUCLEOTIDE SEQUENCE [LARGE SCALE GENOMIC DNA]</scope>
    <source>
        <strain evidence="3 4">NPDC050671</strain>
    </source>
</reference>
<sequence>MASGDGSDDTIGGDGGGSPGEPADGPPRSRTADPAVESSWLDRRFRAYPAGRPRISTVLLVLAFATVLVLYLILQPG</sequence>
<evidence type="ECO:0000313" key="4">
    <source>
        <dbReference type="Proteomes" id="UP001551658"/>
    </source>
</evidence>
<protein>
    <recommendedName>
        <fullName evidence="5">ABC transporter permease</fullName>
    </recommendedName>
</protein>
<keyword evidence="2" id="KW-0472">Membrane</keyword>
<comment type="caution">
    <text evidence="3">The sequence shown here is derived from an EMBL/GenBank/DDBJ whole genome shotgun (WGS) entry which is preliminary data.</text>
</comment>
<keyword evidence="4" id="KW-1185">Reference proteome</keyword>
<evidence type="ECO:0008006" key="5">
    <source>
        <dbReference type="Google" id="ProtNLM"/>
    </source>
</evidence>
<evidence type="ECO:0000256" key="2">
    <source>
        <dbReference type="SAM" id="Phobius"/>
    </source>
</evidence>
<dbReference type="Proteomes" id="UP001551658">
    <property type="component" value="Unassembled WGS sequence"/>
</dbReference>
<name>A0ABV3F5K3_9NOCA</name>
<evidence type="ECO:0000256" key="1">
    <source>
        <dbReference type="SAM" id="MobiDB-lite"/>
    </source>
</evidence>
<keyword evidence="2" id="KW-0812">Transmembrane</keyword>
<feature type="transmembrane region" description="Helical" evidence="2">
    <location>
        <begin position="55"/>
        <end position="74"/>
    </location>
</feature>
<organism evidence="3 4">
    <name type="scientific">Nocardia fusca</name>
    <dbReference type="NCBI Taxonomy" id="941183"/>
    <lineage>
        <taxon>Bacteria</taxon>
        <taxon>Bacillati</taxon>
        <taxon>Actinomycetota</taxon>
        <taxon>Actinomycetes</taxon>
        <taxon>Mycobacteriales</taxon>
        <taxon>Nocardiaceae</taxon>
        <taxon>Nocardia</taxon>
    </lineage>
</organism>